<organism evidence="5 6">
    <name type="scientific">Tritrichomonas musculus</name>
    <dbReference type="NCBI Taxonomy" id="1915356"/>
    <lineage>
        <taxon>Eukaryota</taxon>
        <taxon>Metamonada</taxon>
        <taxon>Parabasalia</taxon>
        <taxon>Tritrichomonadida</taxon>
        <taxon>Tritrichomonadidae</taxon>
        <taxon>Tritrichomonas</taxon>
    </lineage>
</organism>
<dbReference type="SUPFAM" id="SSF47473">
    <property type="entry name" value="EF-hand"/>
    <property type="match status" value="1"/>
</dbReference>
<feature type="domain" description="EF-hand" evidence="4">
    <location>
        <begin position="307"/>
        <end position="342"/>
    </location>
</feature>
<comment type="caution">
    <text evidence="5">The sequence shown here is derived from an EMBL/GenBank/DDBJ whole genome shotgun (WGS) entry which is preliminary data.</text>
</comment>
<dbReference type="PROSITE" id="PS00018">
    <property type="entry name" value="EF_HAND_1"/>
    <property type="match status" value="1"/>
</dbReference>
<dbReference type="InterPro" id="IPR002048">
    <property type="entry name" value="EF_hand_dom"/>
</dbReference>
<reference evidence="5 6" key="1">
    <citation type="submission" date="2024-04" db="EMBL/GenBank/DDBJ databases">
        <title>Tritrichomonas musculus Genome.</title>
        <authorList>
            <person name="Alves-Ferreira E."/>
            <person name="Grigg M."/>
            <person name="Lorenzi H."/>
            <person name="Galac M."/>
        </authorList>
    </citation>
    <scope>NUCLEOTIDE SEQUENCE [LARGE SCALE GENOMIC DNA]</scope>
    <source>
        <strain evidence="5 6">EAF2021</strain>
    </source>
</reference>
<dbReference type="EMBL" id="JAPFFF010000009">
    <property type="protein sequence ID" value="KAK8882793.1"/>
    <property type="molecule type" value="Genomic_DNA"/>
</dbReference>
<keyword evidence="3" id="KW-0106">Calcium</keyword>
<evidence type="ECO:0000313" key="6">
    <source>
        <dbReference type="Proteomes" id="UP001470230"/>
    </source>
</evidence>
<dbReference type="PANTHER" id="PTHR12085">
    <property type="entry name" value="SERINE/THREONINE-PROTEIN PHOSPHATASE 2A REGULATORY SUBUNIT B'' SUBUNIT GAMMA"/>
    <property type="match status" value="1"/>
</dbReference>
<evidence type="ECO:0000256" key="1">
    <source>
        <dbReference type="ARBA" id="ARBA00004496"/>
    </source>
</evidence>
<dbReference type="PANTHER" id="PTHR12085:SF3">
    <property type="entry name" value="SERINE_THREONINE-PROTEIN PHOSPHATASE 2A REGULATORY SUBUNIT B'' SUBUNIT GAMMA"/>
    <property type="match status" value="1"/>
</dbReference>
<dbReference type="InterPro" id="IPR039865">
    <property type="entry name" value="PPP2R3C"/>
</dbReference>
<evidence type="ECO:0000313" key="5">
    <source>
        <dbReference type="EMBL" id="KAK8882793.1"/>
    </source>
</evidence>
<keyword evidence="6" id="KW-1185">Reference proteome</keyword>
<sequence>MNAYIKTVEALGYADVANEMANIISPPEINIKNTIPIFFCNNLQQVTKNIYVSWFGQKRRDDFTHTIFHEADIEKISNALKNENPLFDQKIFDKLSQDYQPPKNQIFKPEFLKYFVDKENHFLTSKYFDFITKVMRIQLALLSIYNIDLTYENILTEEDLKTFIELFTKRNNYLEQEFRKESNKEFLEYYLEIVAHHFIFTLSSFQNVKIEIPKLIKSPIFFQFIFVDQLSNSPFTIRNALKVYDACTRLITTDSPFLSEAKIKRFAPCCFTNAFTKRLFEVIQADSDCYIDFTVFLQIYYSLNYINSRPGTQFFFQVVDLDSDGYISRTDILYFYKGITFETKIEDDFDSFLSKLLDIIGCKEENVTEEVLFHSQNQDLFFKLLIDMKTFSKWENQNSEEEEEEDKISYFDDDVDLLIEDDNKCVYSS</sequence>
<dbReference type="Gene3D" id="1.10.238.10">
    <property type="entry name" value="EF-hand"/>
    <property type="match status" value="1"/>
</dbReference>
<proteinExistence type="predicted"/>
<dbReference type="InterPro" id="IPR018247">
    <property type="entry name" value="EF_Hand_1_Ca_BS"/>
</dbReference>
<dbReference type="Proteomes" id="UP001470230">
    <property type="component" value="Unassembled WGS sequence"/>
</dbReference>
<dbReference type="InterPro" id="IPR011992">
    <property type="entry name" value="EF-hand-dom_pair"/>
</dbReference>
<keyword evidence="2" id="KW-0963">Cytoplasm</keyword>
<gene>
    <name evidence="5" type="ORF">M9Y10_045434</name>
</gene>
<dbReference type="PROSITE" id="PS50222">
    <property type="entry name" value="EF_HAND_2"/>
    <property type="match status" value="1"/>
</dbReference>
<accession>A0ABR2JVY9</accession>
<evidence type="ECO:0000259" key="4">
    <source>
        <dbReference type="PROSITE" id="PS50222"/>
    </source>
</evidence>
<evidence type="ECO:0000256" key="2">
    <source>
        <dbReference type="ARBA" id="ARBA00022490"/>
    </source>
</evidence>
<evidence type="ECO:0000256" key="3">
    <source>
        <dbReference type="ARBA" id="ARBA00022837"/>
    </source>
</evidence>
<comment type="subcellular location">
    <subcellularLocation>
        <location evidence="1">Cytoplasm</location>
    </subcellularLocation>
</comment>
<protein>
    <submittedName>
        <fullName evidence="5">Serine/threonine-protein phosphatase 2A regulatory subunit B'' subunit gamma</fullName>
    </submittedName>
</protein>
<name>A0ABR2JVY9_9EUKA</name>